<sequence>MAGIPVLAQRLMKIQAQSIAKSISNIGRKITEKLNARVSELDRLPQNVVSAADAPRVFRQIISRAKETLKKLLIRGEFEDYPNENQMHCTARLFKMLNEYAEALSADIPSKAGFLLEEIAILEEYSDIGMPNFLSRTAFLTLLQMKVKGVSALPHDFVTKVWSCMEYVILRILGDATENYPLLQARTRRAAHNLVEKMERKSHQFVKEIIEMEMITDYTCNPNYMKTWAELMNGQKAFMEVIHNLSKPPKICIKLVGDVDVSHLRGKHEGLIEPAFDIKMRLISYWKCVVLRLVDALALHVRYAVKNLVDHELESEVLNGVVEGPRNEIHKMLEESPSTTAKRARLKKSAQLLKESKEIVGNIIDKINVIPKQE</sequence>
<dbReference type="InterPro" id="IPR022812">
    <property type="entry name" value="Dynamin"/>
</dbReference>
<reference evidence="2 3" key="1">
    <citation type="journal article" date="2022" name="Nat. Plants">
        <title>Genomes of leafy and leafless Platanthera orchids illuminate the evolution of mycoheterotrophy.</title>
        <authorList>
            <person name="Li M.H."/>
            <person name="Liu K.W."/>
            <person name="Li Z."/>
            <person name="Lu H.C."/>
            <person name="Ye Q.L."/>
            <person name="Zhang D."/>
            <person name="Wang J.Y."/>
            <person name="Li Y.F."/>
            <person name="Zhong Z.M."/>
            <person name="Liu X."/>
            <person name="Yu X."/>
            <person name="Liu D.K."/>
            <person name="Tu X.D."/>
            <person name="Liu B."/>
            <person name="Hao Y."/>
            <person name="Liao X.Y."/>
            <person name="Jiang Y.T."/>
            <person name="Sun W.H."/>
            <person name="Chen J."/>
            <person name="Chen Y.Q."/>
            <person name="Ai Y."/>
            <person name="Zhai J.W."/>
            <person name="Wu S.S."/>
            <person name="Zhou Z."/>
            <person name="Hsiao Y.Y."/>
            <person name="Wu W.L."/>
            <person name="Chen Y.Y."/>
            <person name="Lin Y.F."/>
            <person name="Hsu J.L."/>
            <person name="Li C.Y."/>
            <person name="Wang Z.W."/>
            <person name="Zhao X."/>
            <person name="Zhong W.Y."/>
            <person name="Ma X.K."/>
            <person name="Ma L."/>
            <person name="Huang J."/>
            <person name="Chen G.Z."/>
            <person name="Huang M.Z."/>
            <person name="Huang L."/>
            <person name="Peng D.H."/>
            <person name="Luo Y.B."/>
            <person name="Zou S.Q."/>
            <person name="Chen S.P."/>
            <person name="Lan S."/>
            <person name="Tsai W.C."/>
            <person name="Van de Peer Y."/>
            <person name="Liu Z.J."/>
        </authorList>
    </citation>
    <scope>NUCLEOTIDE SEQUENCE [LARGE SCALE GENOMIC DNA]</scope>
    <source>
        <strain evidence="2">Lor288</strain>
    </source>
</reference>
<dbReference type="InterPro" id="IPR003130">
    <property type="entry name" value="GED"/>
</dbReference>
<dbReference type="Proteomes" id="UP001412067">
    <property type="component" value="Unassembled WGS sequence"/>
</dbReference>
<dbReference type="InterPro" id="IPR020850">
    <property type="entry name" value="GED_dom"/>
</dbReference>
<dbReference type="Pfam" id="PF02212">
    <property type="entry name" value="GED"/>
    <property type="match status" value="1"/>
</dbReference>
<proteinExistence type="predicted"/>
<comment type="caution">
    <text evidence="2">The sequence shown here is derived from an EMBL/GenBank/DDBJ whole genome shotgun (WGS) entry which is preliminary data.</text>
</comment>
<dbReference type="PROSITE" id="PS51388">
    <property type="entry name" value="GED"/>
    <property type="match status" value="1"/>
</dbReference>
<name>A0ABR2N628_9ASPA</name>
<dbReference type="PANTHER" id="PTHR11566:SF173">
    <property type="entry name" value="DYNAMIN-RELATED PROTEIN 4C"/>
    <property type="match status" value="1"/>
</dbReference>
<dbReference type="Pfam" id="PF01031">
    <property type="entry name" value="Dynamin_M"/>
    <property type="match status" value="1"/>
</dbReference>
<gene>
    <name evidence="2" type="primary">DRP4C</name>
    <name evidence="2" type="ORF">KSP40_PGU021205</name>
</gene>
<dbReference type="SMART" id="SM00302">
    <property type="entry name" value="GED"/>
    <property type="match status" value="1"/>
</dbReference>
<dbReference type="InterPro" id="IPR000375">
    <property type="entry name" value="Dynamin_stalk"/>
</dbReference>
<dbReference type="EMBL" id="JBBWWR010000001">
    <property type="protein sequence ID" value="KAK8971568.1"/>
    <property type="molecule type" value="Genomic_DNA"/>
</dbReference>
<dbReference type="Gene3D" id="1.20.120.1240">
    <property type="entry name" value="Dynamin, middle domain"/>
    <property type="match status" value="1"/>
</dbReference>
<feature type="domain" description="GED" evidence="1">
    <location>
        <begin position="275"/>
        <end position="368"/>
    </location>
</feature>
<keyword evidence="3" id="KW-1185">Reference proteome</keyword>
<evidence type="ECO:0000259" key="1">
    <source>
        <dbReference type="PROSITE" id="PS51388"/>
    </source>
</evidence>
<dbReference type="PANTHER" id="PTHR11566">
    <property type="entry name" value="DYNAMIN"/>
    <property type="match status" value="1"/>
</dbReference>
<accession>A0ABR2N628</accession>
<evidence type="ECO:0000313" key="2">
    <source>
        <dbReference type="EMBL" id="KAK8971568.1"/>
    </source>
</evidence>
<protein>
    <submittedName>
        <fullName evidence="2">Dynamin-related protein 4C</fullName>
    </submittedName>
</protein>
<evidence type="ECO:0000313" key="3">
    <source>
        <dbReference type="Proteomes" id="UP001412067"/>
    </source>
</evidence>
<organism evidence="2 3">
    <name type="scientific">Platanthera guangdongensis</name>
    <dbReference type="NCBI Taxonomy" id="2320717"/>
    <lineage>
        <taxon>Eukaryota</taxon>
        <taxon>Viridiplantae</taxon>
        <taxon>Streptophyta</taxon>
        <taxon>Embryophyta</taxon>
        <taxon>Tracheophyta</taxon>
        <taxon>Spermatophyta</taxon>
        <taxon>Magnoliopsida</taxon>
        <taxon>Liliopsida</taxon>
        <taxon>Asparagales</taxon>
        <taxon>Orchidaceae</taxon>
        <taxon>Orchidoideae</taxon>
        <taxon>Orchideae</taxon>
        <taxon>Orchidinae</taxon>
        <taxon>Platanthera</taxon>
    </lineage>
</organism>